<dbReference type="Gene3D" id="1.10.238.10">
    <property type="entry name" value="EF-hand"/>
    <property type="match status" value="2"/>
</dbReference>
<feature type="domain" description="EF-hand" evidence="23">
    <location>
        <begin position="369"/>
        <end position="404"/>
    </location>
</feature>
<evidence type="ECO:0000256" key="12">
    <source>
        <dbReference type="ARBA" id="ARBA00022777"/>
    </source>
</evidence>
<evidence type="ECO:0000256" key="11">
    <source>
        <dbReference type="ARBA" id="ARBA00022741"/>
    </source>
</evidence>
<evidence type="ECO:0000256" key="13">
    <source>
        <dbReference type="ARBA" id="ARBA00022837"/>
    </source>
</evidence>
<comment type="subunit">
    <text evidence="4">Monomer.</text>
</comment>
<organism evidence="24 25">
    <name type="scientific">Euplotes crassus</name>
    <dbReference type="NCBI Taxonomy" id="5936"/>
    <lineage>
        <taxon>Eukaryota</taxon>
        <taxon>Sar</taxon>
        <taxon>Alveolata</taxon>
        <taxon>Ciliophora</taxon>
        <taxon>Intramacronucleata</taxon>
        <taxon>Spirotrichea</taxon>
        <taxon>Hypotrichia</taxon>
        <taxon>Euplotida</taxon>
        <taxon>Euplotidae</taxon>
        <taxon>Moneuplotes</taxon>
    </lineage>
</organism>
<protein>
    <recommendedName>
        <fullName evidence="5">non-specific serine/threonine protein kinase</fullName>
        <ecNumber evidence="5">2.7.11.1</ecNumber>
    </recommendedName>
</protein>
<comment type="catalytic activity">
    <reaction evidence="18">
        <text>L-threonyl-[protein] + ATP = O-phospho-L-threonyl-[protein] + ADP + H(+)</text>
        <dbReference type="Rhea" id="RHEA:46608"/>
        <dbReference type="Rhea" id="RHEA-COMP:11060"/>
        <dbReference type="Rhea" id="RHEA-COMP:11605"/>
        <dbReference type="ChEBI" id="CHEBI:15378"/>
        <dbReference type="ChEBI" id="CHEBI:30013"/>
        <dbReference type="ChEBI" id="CHEBI:30616"/>
        <dbReference type="ChEBI" id="CHEBI:61977"/>
        <dbReference type="ChEBI" id="CHEBI:456216"/>
        <dbReference type="EC" id="2.7.11.1"/>
    </reaction>
</comment>
<evidence type="ECO:0000256" key="3">
    <source>
        <dbReference type="ARBA" id="ARBA00005253"/>
    </source>
</evidence>
<dbReference type="InterPro" id="IPR011009">
    <property type="entry name" value="Kinase-like_dom_sf"/>
</dbReference>
<dbReference type="PROSITE" id="PS50222">
    <property type="entry name" value="EF_HAND_2"/>
    <property type="match status" value="4"/>
</dbReference>
<name>A0AAD1UB97_EUPCR</name>
<keyword evidence="25" id="KW-1185">Reference proteome</keyword>
<dbReference type="InterPro" id="IPR002048">
    <property type="entry name" value="EF_hand_dom"/>
</dbReference>
<comment type="similarity">
    <text evidence="16">Belongs to the protein kinase superfamily. Ser/Thr protein kinase family. CDPK subfamily.</text>
</comment>
<evidence type="ECO:0000259" key="22">
    <source>
        <dbReference type="PROSITE" id="PS50011"/>
    </source>
</evidence>
<dbReference type="GO" id="GO:0004674">
    <property type="term" value="F:protein serine/threonine kinase activity"/>
    <property type="evidence" value="ECO:0007669"/>
    <property type="project" value="UniProtKB-KW"/>
</dbReference>
<dbReference type="FunFam" id="1.10.238.10:FF:000178">
    <property type="entry name" value="Calmodulin-2 A"/>
    <property type="match status" value="1"/>
</dbReference>
<comment type="cofactor">
    <cofactor evidence="1">
        <name>Mg(2+)</name>
        <dbReference type="ChEBI" id="CHEBI:18420"/>
    </cofactor>
</comment>
<dbReference type="SUPFAM" id="SSF56112">
    <property type="entry name" value="Protein kinase-like (PK-like)"/>
    <property type="match status" value="1"/>
</dbReference>
<dbReference type="SMART" id="SM00220">
    <property type="entry name" value="S_TKc"/>
    <property type="match status" value="1"/>
</dbReference>
<evidence type="ECO:0000256" key="16">
    <source>
        <dbReference type="ARBA" id="ARBA00024334"/>
    </source>
</evidence>
<evidence type="ECO:0000256" key="7">
    <source>
        <dbReference type="ARBA" id="ARBA00022527"/>
    </source>
</evidence>
<comment type="similarity">
    <text evidence="3">Belongs to the centrin family.</text>
</comment>
<dbReference type="Gene3D" id="3.30.200.20">
    <property type="entry name" value="Phosphorylase Kinase, domain 1"/>
    <property type="match status" value="1"/>
</dbReference>
<dbReference type="InterPro" id="IPR011992">
    <property type="entry name" value="EF-hand-dom_pair"/>
</dbReference>
<evidence type="ECO:0000256" key="2">
    <source>
        <dbReference type="ARBA" id="ARBA00004245"/>
    </source>
</evidence>
<dbReference type="GO" id="GO:0005524">
    <property type="term" value="F:ATP binding"/>
    <property type="evidence" value="ECO:0007669"/>
    <property type="project" value="UniProtKB-UniRule"/>
</dbReference>
<evidence type="ECO:0000256" key="20">
    <source>
        <dbReference type="PROSITE-ProRule" id="PRU10141"/>
    </source>
</evidence>
<evidence type="ECO:0000256" key="6">
    <source>
        <dbReference type="ARBA" id="ARBA00022490"/>
    </source>
</evidence>
<keyword evidence="9" id="KW-0479">Metal-binding</keyword>
<evidence type="ECO:0000256" key="21">
    <source>
        <dbReference type="SAM" id="MobiDB-lite"/>
    </source>
</evidence>
<dbReference type="GO" id="GO:0005509">
    <property type="term" value="F:calcium ion binding"/>
    <property type="evidence" value="ECO:0007669"/>
    <property type="project" value="InterPro"/>
</dbReference>
<dbReference type="AlphaFoldDB" id="A0AAD1UB97"/>
<dbReference type="InterPro" id="IPR018247">
    <property type="entry name" value="EF_Hand_1_Ca_BS"/>
</dbReference>
<dbReference type="FunFam" id="3.30.200.20:FF:000315">
    <property type="entry name" value="Calcium-dependent protein kinase 3"/>
    <property type="match status" value="1"/>
</dbReference>
<dbReference type="PROSITE" id="PS00108">
    <property type="entry name" value="PROTEIN_KINASE_ST"/>
    <property type="match status" value="1"/>
</dbReference>
<keyword evidence="15" id="KW-0206">Cytoskeleton</keyword>
<dbReference type="FunFam" id="1.10.510.10:FF:000571">
    <property type="entry name" value="Maternal embryonic leucine zipper kinase"/>
    <property type="match status" value="1"/>
</dbReference>
<dbReference type="EC" id="2.7.11.1" evidence="5"/>
<evidence type="ECO:0000256" key="8">
    <source>
        <dbReference type="ARBA" id="ARBA00022679"/>
    </source>
</evidence>
<dbReference type="CDD" id="cd00051">
    <property type="entry name" value="EFh"/>
    <property type="match status" value="2"/>
</dbReference>
<evidence type="ECO:0000256" key="10">
    <source>
        <dbReference type="ARBA" id="ARBA00022737"/>
    </source>
</evidence>
<gene>
    <name evidence="24" type="ORF">ECRASSUSDP1_LOCUS7260</name>
</gene>
<feature type="domain" description="EF-hand" evidence="23">
    <location>
        <begin position="475"/>
        <end position="508"/>
    </location>
</feature>
<keyword evidence="7" id="KW-0723">Serine/threonine-protein kinase</keyword>
<dbReference type="InterPro" id="IPR017441">
    <property type="entry name" value="Protein_kinase_ATP_BS"/>
</dbReference>
<dbReference type="PROSITE" id="PS00018">
    <property type="entry name" value="EF_HAND_1"/>
    <property type="match status" value="4"/>
</dbReference>
<dbReference type="Pfam" id="PF00069">
    <property type="entry name" value="Pkinase"/>
    <property type="match status" value="1"/>
</dbReference>
<dbReference type="PANTHER" id="PTHR24349">
    <property type="entry name" value="SERINE/THREONINE-PROTEIN KINASE"/>
    <property type="match status" value="1"/>
</dbReference>
<dbReference type="Gene3D" id="1.10.510.10">
    <property type="entry name" value="Transferase(Phosphotransferase) domain 1"/>
    <property type="match status" value="1"/>
</dbReference>
<dbReference type="SUPFAM" id="SSF47473">
    <property type="entry name" value="EF-hand"/>
    <property type="match status" value="1"/>
</dbReference>
<comment type="caution">
    <text evidence="24">The sequence shown here is derived from an EMBL/GenBank/DDBJ whole genome shotgun (WGS) entry which is preliminary data.</text>
</comment>
<dbReference type="SMART" id="SM00054">
    <property type="entry name" value="EFh"/>
    <property type="match status" value="4"/>
</dbReference>
<evidence type="ECO:0000256" key="18">
    <source>
        <dbReference type="ARBA" id="ARBA00047899"/>
    </source>
</evidence>
<keyword evidence="11 20" id="KW-0547">Nucleotide-binding</keyword>
<feature type="domain" description="EF-hand" evidence="23">
    <location>
        <begin position="405"/>
        <end position="437"/>
    </location>
</feature>
<accession>A0AAD1UB97</accession>
<dbReference type="EMBL" id="CAMPGE010007065">
    <property type="protein sequence ID" value="CAI2365991.1"/>
    <property type="molecule type" value="Genomic_DNA"/>
</dbReference>
<feature type="binding site" evidence="20">
    <location>
        <position position="93"/>
    </location>
    <ligand>
        <name>ATP</name>
        <dbReference type="ChEBI" id="CHEBI:30616"/>
    </ligand>
</feature>
<evidence type="ECO:0000259" key="23">
    <source>
        <dbReference type="PROSITE" id="PS50222"/>
    </source>
</evidence>
<evidence type="ECO:0000256" key="15">
    <source>
        <dbReference type="ARBA" id="ARBA00023212"/>
    </source>
</evidence>
<evidence type="ECO:0000256" key="4">
    <source>
        <dbReference type="ARBA" id="ARBA00011245"/>
    </source>
</evidence>
<keyword evidence="12" id="KW-0418">Kinase</keyword>
<dbReference type="PROSITE" id="PS50011">
    <property type="entry name" value="PROTEIN_KINASE_DOM"/>
    <property type="match status" value="1"/>
</dbReference>
<dbReference type="InterPro" id="IPR050205">
    <property type="entry name" value="CDPK_Ser/Thr_kinases"/>
</dbReference>
<dbReference type="Proteomes" id="UP001295684">
    <property type="component" value="Unassembled WGS sequence"/>
</dbReference>
<evidence type="ECO:0000256" key="14">
    <source>
        <dbReference type="ARBA" id="ARBA00022840"/>
    </source>
</evidence>
<reference evidence="24" key="1">
    <citation type="submission" date="2023-07" db="EMBL/GenBank/DDBJ databases">
        <authorList>
            <consortium name="AG Swart"/>
            <person name="Singh M."/>
            <person name="Singh A."/>
            <person name="Seah K."/>
            <person name="Emmerich C."/>
        </authorList>
    </citation>
    <scope>NUCLEOTIDE SEQUENCE</scope>
    <source>
        <strain evidence="24">DP1</strain>
    </source>
</reference>
<dbReference type="PROSITE" id="PS00107">
    <property type="entry name" value="PROTEIN_KINASE_ATP"/>
    <property type="match status" value="1"/>
</dbReference>
<dbReference type="Pfam" id="PF13499">
    <property type="entry name" value="EF-hand_7"/>
    <property type="match status" value="2"/>
</dbReference>
<proteinExistence type="inferred from homology"/>
<evidence type="ECO:0000256" key="9">
    <source>
        <dbReference type="ARBA" id="ARBA00022723"/>
    </source>
</evidence>
<evidence type="ECO:0000256" key="1">
    <source>
        <dbReference type="ARBA" id="ARBA00001946"/>
    </source>
</evidence>
<keyword evidence="8" id="KW-0808">Transferase</keyword>
<comment type="function">
    <text evidence="17">Plays a fundamental role in microtubule organizing center structure and function. Component of the infraciliary lattice (ICL) and the ciliary basal bodies.</text>
</comment>
<dbReference type="InterPro" id="IPR000719">
    <property type="entry name" value="Prot_kinase_dom"/>
</dbReference>
<dbReference type="CDD" id="cd05117">
    <property type="entry name" value="STKc_CAMK"/>
    <property type="match status" value="1"/>
</dbReference>
<evidence type="ECO:0000256" key="17">
    <source>
        <dbReference type="ARBA" id="ARBA00025692"/>
    </source>
</evidence>
<feature type="domain" description="Protein kinase" evidence="22">
    <location>
        <begin position="64"/>
        <end position="325"/>
    </location>
</feature>
<keyword evidence="13" id="KW-0106">Calcium</keyword>
<comment type="catalytic activity">
    <reaction evidence="19">
        <text>L-seryl-[protein] + ATP = O-phospho-L-seryl-[protein] + ADP + H(+)</text>
        <dbReference type="Rhea" id="RHEA:17989"/>
        <dbReference type="Rhea" id="RHEA-COMP:9863"/>
        <dbReference type="Rhea" id="RHEA-COMP:11604"/>
        <dbReference type="ChEBI" id="CHEBI:15378"/>
        <dbReference type="ChEBI" id="CHEBI:29999"/>
        <dbReference type="ChEBI" id="CHEBI:30616"/>
        <dbReference type="ChEBI" id="CHEBI:83421"/>
        <dbReference type="ChEBI" id="CHEBI:456216"/>
        <dbReference type="EC" id="2.7.11.1"/>
    </reaction>
</comment>
<evidence type="ECO:0000313" key="25">
    <source>
        <dbReference type="Proteomes" id="UP001295684"/>
    </source>
</evidence>
<keyword evidence="14 20" id="KW-0067">ATP-binding</keyword>
<evidence type="ECO:0000256" key="5">
    <source>
        <dbReference type="ARBA" id="ARBA00012513"/>
    </source>
</evidence>
<comment type="subcellular location">
    <subcellularLocation>
        <location evidence="2">Cytoplasm</location>
        <location evidence="2">Cytoskeleton</location>
    </subcellularLocation>
</comment>
<evidence type="ECO:0000256" key="19">
    <source>
        <dbReference type="ARBA" id="ARBA00048679"/>
    </source>
</evidence>
<sequence>MEQKPYAKDSAGKDEEQTSKQARTLEEFKKMQEEFSIQEALDQFVLKKELFILKKEGDVFNDYDVEDKVLGEGTYGVVFKATDKTTGEEVAIKRIPREKIRNYVRFLNEIAALKTLDHPNVIKLFEIFEDEDDVYLVQELCSGGELFDYIVNQEFLSEAQAAVIFKQILHSIGYCHKNAICHRDLKPENFIFKSKGDGSNLKLIDFGLSTSYFKHVGYGHGIYTRMSTRAGTAFFMAPEVLESDYTNACDMWSCGVILYIMLCGYPPFDGDTEEEILLNVQAGEFDFDDEVWDKVSKEAKDLICKLLVAEDDRLSPKEALEHPWFSLTHISEKSEGLGENHIKRLKKFQKAKSFKKAVLIFIASRVADEEIQKEIEIFRKLDKNKDGYITLLELKESMKKHHTEEEVEEIMKSCDTDKNGAINYTEFIAATLDNIIIGSAKRIEKAFKIFDKDGDGRINAKELEDVLSGEGVKVADKEIFKDILKECDLNDDGEVDFEEFQKCMLQNS</sequence>
<keyword evidence="10" id="KW-0677">Repeat</keyword>
<feature type="domain" description="EF-hand" evidence="23">
    <location>
        <begin position="438"/>
        <end position="473"/>
    </location>
</feature>
<evidence type="ECO:0000313" key="24">
    <source>
        <dbReference type="EMBL" id="CAI2365991.1"/>
    </source>
</evidence>
<dbReference type="GO" id="GO:0005856">
    <property type="term" value="C:cytoskeleton"/>
    <property type="evidence" value="ECO:0007669"/>
    <property type="project" value="UniProtKB-SubCell"/>
</dbReference>
<keyword evidence="6" id="KW-0963">Cytoplasm</keyword>
<dbReference type="InterPro" id="IPR008271">
    <property type="entry name" value="Ser/Thr_kinase_AS"/>
</dbReference>
<feature type="region of interest" description="Disordered" evidence="21">
    <location>
        <begin position="1"/>
        <end position="25"/>
    </location>
</feature>